<dbReference type="FunFam" id="1.10.10.10:FF:000186">
    <property type="entry name" value="AsnC family transcriptional regulator"/>
    <property type="match status" value="1"/>
</dbReference>
<dbReference type="GO" id="GO:0005829">
    <property type="term" value="C:cytosol"/>
    <property type="evidence" value="ECO:0007669"/>
    <property type="project" value="TreeGrafter"/>
</dbReference>
<dbReference type="Gene3D" id="3.30.70.920">
    <property type="match status" value="1"/>
</dbReference>
<keyword evidence="3" id="KW-0804">Transcription</keyword>
<name>A0A372ZU89_9ACTN</name>
<dbReference type="PANTHER" id="PTHR30154">
    <property type="entry name" value="LEUCINE-RESPONSIVE REGULATORY PROTEIN"/>
    <property type="match status" value="1"/>
</dbReference>
<dbReference type="InterPro" id="IPR019887">
    <property type="entry name" value="Tscrpt_reg_AsnC/Lrp_C"/>
</dbReference>
<dbReference type="InterPro" id="IPR036388">
    <property type="entry name" value="WH-like_DNA-bd_sf"/>
</dbReference>
<dbReference type="InterPro" id="IPR011991">
    <property type="entry name" value="ArsR-like_HTH"/>
</dbReference>
<proteinExistence type="predicted"/>
<keyword evidence="6" id="KW-1185">Reference proteome</keyword>
<dbReference type="SMART" id="SM00344">
    <property type="entry name" value="HTH_ASNC"/>
    <property type="match status" value="1"/>
</dbReference>
<dbReference type="Pfam" id="PF13412">
    <property type="entry name" value="HTH_24"/>
    <property type="match status" value="1"/>
</dbReference>
<keyword evidence="1" id="KW-0805">Transcription regulation</keyword>
<dbReference type="PROSITE" id="PS50956">
    <property type="entry name" value="HTH_ASNC_2"/>
    <property type="match status" value="1"/>
</dbReference>
<evidence type="ECO:0000256" key="1">
    <source>
        <dbReference type="ARBA" id="ARBA00023015"/>
    </source>
</evidence>
<evidence type="ECO:0000256" key="2">
    <source>
        <dbReference type="ARBA" id="ARBA00023125"/>
    </source>
</evidence>
<dbReference type="InterPro" id="IPR011008">
    <property type="entry name" value="Dimeric_a/b-barrel"/>
</dbReference>
<dbReference type="GO" id="GO:0043200">
    <property type="term" value="P:response to amino acid"/>
    <property type="evidence" value="ECO:0007669"/>
    <property type="project" value="TreeGrafter"/>
</dbReference>
<comment type="caution">
    <text evidence="5">The sequence shown here is derived from an EMBL/GenBank/DDBJ whole genome shotgun (WGS) entry which is preliminary data.</text>
</comment>
<dbReference type="InterPro" id="IPR000485">
    <property type="entry name" value="AsnC-type_HTH_dom"/>
</dbReference>
<evidence type="ECO:0000313" key="5">
    <source>
        <dbReference type="EMBL" id="RGD59301.1"/>
    </source>
</evidence>
<sequence length="180" mass="19678">MVDGHHNRLRSCRSRGVPPIRFTNGNPLIPTTREAALDAVDRRLLAELQADARLSYNELSRRVSLSAPAVAERVRRLESEGVISGYHAHVDLARAGLPITALVQIQCYGPRCVLRDPEVPTWPEVVQLHRVTGGACCVLLVAVSTMAEFEAVCDRLGGYGQPSSSMILSSPVPWRPVVPH</sequence>
<dbReference type="InterPro" id="IPR019888">
    <property type="entry name" value="Tscrpt_reg_AsnC-like"/>
</dbReference>
<accession>A0A372ZU89</accession>
<evidence type="ECO:0000256" key="3">
    <source>
        <dbReference type="ARBA" id="ARBA00023163"/>
    </source>
</evidence>
<evidence type="ECO:0000259" key="4">
    <source>
        <dbReference type="PROSITE" id="PS50956"/>
    </source>
</evidence>
<evidence type="ECO:0000313" key="6">
    <source>
        <dbReference type="Proteomes" id="UP000263377"/>
    </source>
</evidence>
<protein>
    <submittedName>
        <fullName evidence="5">Lrp/AsnC family transcriptional regulator</fullName>
    </submittedName>
</protein>
<dbReference type="PANTHER" id="PTHR30154:SF53">
    <property type="entry name" value="HTH-TYPE TRANSCRIPTIONAL REGULATOR LRPC"/>
    <property type="match status" value="1"/>
</dbReference>
<gene>
    <name evidence="5" type="ORF">DR950_17265</name>
</gene>
<dbReference type="GO" id="GO:0043565">
    <property type="term" value="F:sequence-specific DNA binding"/>
    <property type="evidence" value="ECO:0007669"/>
    <property type="project" value="InterPro"/>
</dbReference>
<organism evidence="5 6">
    <name type="scientific">Kitasatospora xanthocidica</name>
    <dbReference type="NCBI Taxonomy" id="83382"/>
    <lineage>
        <taxon>Bacteria</taxon>
        <taxon>Bacillati</taxon>
        <taxon>Actinomycetota</taxon>
        <taxon>Actinomycetes</taxon>
        <taxon>Kitasatosporales</taxon>
        <taxon>Streptomycetaceae</taxon>
        <taxon>Kitasatospora</taxon>
    </lineage>
</organism>
<dbReference type="AlphaFoldDB" id="A0A372ZU89"/>
<reference evidence="5 6" key="1">
    <citation type="submission" date="2018-08" db="EMBL/GenBank/DDBJ databases">
        <title>Diversity &amp; Physiological Properties of Lignin-Decomposing Actinobacteria from Soil.</title>
        <authorList>
            <person name="Roh S.G."/>
            <person name="Kim S.B."/>
        </authorList>
    </citation>
    <scope>NUCLEOTIDE SEQUENCE [LARGE SCALE GENOMIC DNA]</scope>
    <source>
        <strain evidence="5 6">MMS17-GH009</strain>
    </source>
</reference>
<dbReference type="PRINTS" id="PR00033">
    <property type="entry name" value="HTHASNC"/>
</dbReference>
<dbReference type="CDD" id="cd00090">
    <property type="entry name" value="HTH_ARSR"/>
    <property type="match status" value="1"/>
</dbReference>
<feature type="domain" description="HTH asnC-type" evidence="4">
    <location>
        <begin position="37"/>
        <end position="98"/>
    </location>
</feature>
<dbReference type="InterPro" id="IPR036390">
    <property type="entry name" value="WH_DNA-bd_sf"/>
</dbReference>
<dbReference type="EMBL" id="QVIG01000001">
    <property type="protein sequence ID" value="RGD59301.1"/>
    <property type="molecule type" value="Genomic_DNA"/>
</dbReference>
<dbReference type="Pfam" id="PF01037">
    <property type="entry name" value="AsnC_trans_reg"/>
    <property type="match status" value="1"/>
</dbReference>
<dbReference type="Gene3D" id="1.10.10.10">
    <property type="entry name" value="Winged helix-like DNA-binding domain superfamily/Winged helix DNA-binding domain"/>
    <property type="match status" value="1"/>
</dbReference>
<dbReference type="SUPFAM" id="SSF46785">
    <property type="entry name" value="Winged helix' DNA-binding domain"/>
    <property type="match status" value="1"/>
</dbReference>
<dbReference type="Proteomes" id="UP000263377">
    <property type="component" value="Unassembled WGS sequence"/>
</dbReference>
<keyword evidence="2" id="KW-0238">DNA-binding</keyword>
<dbReference type="SUPFAM" id="SSF54909">
    <property type="entry name" value="Dimeric alpha+beta barrel"/>
    <property type="match status" value="1"/>
</dbReference>